<reference evidence="2" key="1">
    <citation type="journal article" date="2019" name="Int. J. Syst. Evol. Microbiol.">
        <title>The Global Catalogue of Microorganisms (GCM) 10K type strain sequencing project: providing services to taxonomists for standard genome sequencing and annotation.</title>
        <authorList>
            <consortium name="The Broad Institute Genomics Platform"/>
            <consortium name="The Broad Institute Genome Sequencing Center for Infectious Disease"/>
            <person name="Wu L."/>
            <person name="Ma J."/>
        </authorList>
    </citation>
    <scope>NUCLEOTIDE SEQUENCE [LARGE SCALE GENOMIC DNA]</scope>
    <source>
        <strain evidence="2">CECT 7184</strain>
    </source>
</reference>
<name>A0ABT8CV47_9FLAO</name>
<proteinExistence type="predicted"/>
<keyword evidence="2" id="KW-1185">Reference proteome</keyword>
<organism evidence="1 2">
    <name type="scientific">Paenimyroides ceti</name>
    <dbReference type="NCBI Taxonomy" id="395087"/>
    <lineage>
        <taxon>Bacteria</taxon>
        <taxon>Pseudomonadati</taxon>
        <taxon>Bacteroidota</taxon>
        <taxon>Flavobacteriia</taxon>
        <taxon>Flavobacteriales</taxon>
        <taxon>Flavobacteriaceae</taxon>
        <taxon>Paenimyroides</taxon>
    </lineage>
</organism>
<evidence type="ECO:0000313" key="1">
    <source>
        <dbReference type="EMBL" id="MDN3708378.1"/>
    </source>
</evidence>
<sequence>MKKIIESELISIAHRILKLNGKSDVTVLYNETQKLYEKLSVLKFYEDNKFRLDPSLTEERLENLLSRKEEESVFVAENPVSKQPQKQAHEDSQYMSNDIINALLDDANSDNEASFEEEIEEPVVHADEMPFEAANAQKIATDFENEVEEPVIKTVEEPFNAVVAAEPSEVQPMEIEMDAVFNISFDQIEFENKADIEETYEPEQKEKPAYENQHLMTNTSANEVKDDTPFHQVPVNKTINDAFSKIVTIGLNDRIAFEKQLFNGSSEDLNRVLSQLNTIETYQEAQDFIEDLVKPDFNNWNGKEEYESRFMQLIEKRFL</sequence>
<gene>
    <name evidence="1" type="ORF">QW060_14850</name>
</gene>
<dbReference type="Proteomes" id="UP001242368">
    <property type="component" value="Unassembled WGS sequence"/>
</dbReference>
<dbReference type="RefSeq" id="WP_290364245.1">
    <property type="nucleotide sequence ID" value="NZ_JAUFQU010000001.1"/>
</dbReference>
<dbReference type="EMBL" id="JAUFQU010000001">
    <property type="protein sequence ID" value="MDN3708378.1"/>
    <property type="molecule type" value="Genomic_DNA"/>
</dbReference>
<evidence type="ECO:0000313" key="2">
    <source>
        <dbReference type="Proteomes" id="UP001242368"/>
    </source>
</evidence>
<comment type="caution">
    <text evidence="1">The sequence shown here is derived from an EMBL/GenBank/DDBJ whole genome shotgun (WGS) entry which is preliminary data.</text>
</comment>
<protein>
    <submittedName>
        <fullName evidence="1">Uncharacterized protein</fullName>
    </submittedName>
</protein>
<accession>A0ABT8CV47</accession>